<evidence type="ECO:0000259" key="3">
    <source>
        <dbReference type="PROSITE" id="PS50076"/>
    </source>
</evidence>
<comment type="caution">
    <text evidence="4">The sequence shown here is derived from an EMBL/GenBank/DDBJ whole genome shotgun (WGS) entry which is preliminary data.</text>
</comment>
<dbReference type="Gene3D" id="1.10.287.110">
    <property type="entry name" value="DnaJ domain"/>
    <property type="match status" value="1"/>
</dbReference>
<feature type="compositionally biased region" description="Basic and acidic residues" evidence="2">
    <location>
        <begin position="560"/>
        <end position="587"/>
    </location>
</feature>
<accession>A0A2I0KNF4</accession>
<organism evidence="4 5">
    <name type="scientific">Punica granatum</name>
    <name type="common">Pomegranate</name>
    <dbReference type="NCBI Taxonomy" id="22663"/>
    <lineage>
        <taxon>Eukaryota</taxon>
        <taxon>Viridiplantae</taxon>
        <taxon>Streptophyta</taxon>
        <taxon>Embryophyta</taxon>
        <taxon>Tracheophyta</taxon>
        <taxon>Spermatophyta</taxon>
        <taxon>Magnoliopsida</taxon>
        <taxon>eudicotyledons</taxon>
        <taxon>Gunneridae</taxon>
        <taxon>Pentapetalae</taxon>
        <taxon>rosids</taxon>
        <taxon>malvids</taxon>
        <taxon>Myrtales</taxon>
        <taxon>Lythraceae</taxon>
        <taxon>Punica</taxon>
    </lineage>
</organism>
<feature type="region of interest" description="Disordered" evidence="2">
    <location>
        <begin position="1042"/>
        <end position="1230"/>
    </location>
</feature>
<dbReference type="GO" id="GO:0030276">
    <property type="term" value="F:clathrin binding"/>
    <property type="evidence" value="ECO:0007669"/>
    <property type="project" value="TreeGrafter"/>
</dbReference>
<feature type="region of interest" description="Disordered" evidence="2">
    <location>
        <begin position="243"/>
        <end position="264"/>
    </location>
</feature>
<evidence type="ECO:0000313" key="4">
    <source>
        <dbReference type="EMBL" id="PKI70021.1"/>
    </source>
</evidence>
<feature type="compositionally biased region" description="Basic and acidic residues" evidence="2">
    <location>
        <begin position="1000"/>
        <end position="1020"/>
    </location>
</feature>
<feature type="compositionally biased region" description="Basic and acidic residues" evidence="2">
    <location>
        <begin position="254"/>
        <end position="263"/>
    </location>
</feature>
<feature type="region of interest" description="Disordered" evidence="2">
    <location>
        <begin position="733"/>
        <end position="1020"/>
    </location>
</feature>
<dbReference type="STRING" id="22663.A0A2I0KNF4"/>
<keyword evidence="5" id="KW-1185">Reference proteome</keyword>
<feature type="compositionally biased region" description="Pro residues" evidence="2">
    <location>
        <begin position="287"/>
        <end position="298"/>
    </location>
</feature>
<dbReference type="GO" id="GO:0031982">
    <property type="term" value="C:vesicle"/>
    <property type="evidence" value="ECO:0007669"/>
    <property type="project" value="TreeGrafter"/>
</dbReference>
<feature type="compositionally biased region" description="Basic and acidic residues" evidence="2">
    <location>
        <begin position="1146"/>
        <end position="1176"/>
    </location>
</feature>
<dbReference type="PANTHER" id="PTHR23172:SF87">
    <property type="entry name" value="CHAPERONE DNAJ-DOMAIN SUPERFAMILY PROTEIN"/>
    <property type="match status" value="1"/>
</dbReference>
<name>A0A2I0KNF4_PUNGR</name>
<dbReference type="InterPro" id="IPR001623">
    <property type="entry name" value="DnaJ_domain"/>
</dbReference>
<feature type="compositionally biased region" description="Basic and acidic residues" evidence="2">
    <location>
        <begin position="406"/>
        <end position="419"/>
    </location>
</feature>
<evidence type="ECO:0000256" key="2">
    <source>
        <dbReference type="SAM" id="MobiDB-lite"/>
    </source>
</evidence>
<dbReference type="InterPro" id="IPR036869">
    <property type="entry name" value="J_dom_sf"/>
</dbReference>
<feature type="region of interest" description="Disordered" evidence="2">
    <location>
        <begin position="1323"/>
        <end position="1395"/>
    </location>
</feature>
<dbReference type="GO" id="GO:0072318">
    <property type="term" value="P:clathrin coat disassembly"/>
    <property type="evidence" value="ECO:0007669"/>
    <property type="project" value="TreeGrafter"/>
</dbReference>
<dbReference type="EMBL" id="PGOL01000477">
    <property type="protein sequence ID" value="PKI70021.1"/>
    <property type="molecule type" value="Genomic_DNA"/>
</dbReference>
<dbReference type="PANTHER" id="PTHR23172">
    <property type="entry name" value="AUXILIN/CYCLIN G-ASSOCIATED KINASE-RELATED"/>
    <property type="match status" value="1"/>
</dbReference>
<dbReference type="PROSITE" id="PS50076">
    <property type="entry name" value="DNAJ_2"/>
    <property type="match status" value="1"/>
</dbReference>
<dbReference type="FunFam" id="1.10.287.110:FF:000009">
    <property type="entry name" value="Auxilin-related protein 1"/>
    <property type="match status" value="1"/>
</dbReference>
<feature type="region of interest" description="Disordered" evidence="2">
    <location>
        <begin position="560"/>
        <end position="691"/>
    </location>
</feature>
<keyword evidence="1" id="KW-0175">Coiled coil</keyword>
<dbReference type="GO" id="GO:0005737">
    <property type="term" value="C:cytoplasm"/>
    <property type="evidence" value="ECO:0007669"/>
    <property type="project" value="TreeGrafter"/>
</dbReference>
<feature type="compositionally biased region" description="Basic and acidic residues" evidence="2">
    <location>
        <begin position="385"/>
        <end position="395"/>
    </location>
</feature>
<feature type="compositionally biased region" description="Polar residues" evidence="2">
    <location>
        <begin position="1187"/>
        <end position="1199"/>
    </location>
</feature>
<proteinExistence type="predicted"/>
<feature type="compositionally biased region" description="Basic and acidic residues" evidence="2">
    <location>
        <begin position="733"/>
        <end position="923"/>
    </location>
</feature>
<sequence>MENLSHSLRHNKLSRKPSHANAAAKGIYDDVFGGPPKFGVPAALSPRAEDYKEIFGGFHAPRVSSIPVLDLPVVDEPEVFFDVRSPGFDYSEVFGGFKGLDFAHGYEELFGQWRGGSAGCGSSDEAWYEFVLARNAVASSRFVISETLSVLYKSCVLRTPAGSGSLSEESDHSGSNQGLSNGDSHHLFDGNIEYNISYHKANPRSNAEITNGLRRTAEIQAVPGYCYMVDRMDPYQLKEKHLKKTRSDNLNGRNDVRRQKDYGRINSCPGGGFVTISEVSLRTEPSHLPPPLRPPPPASVGDISRPVSNWNSNSMEENGSDGSTSSPPFFDVEVDASSSAAAVASAAAMKEAMVKAQAQLRSAKELMERKKEGRHNRARSGSSCELRDMGTRRPNESTVQGTGRGEGSEIKNFILEDPRGLSGTKCSVQDSLGGEKLQSRPKQSEQKMRGKESALNEMFAHFEEAGEWKEATQFFELVRADGSGAVLAQTEKEKDLSEKVRTRDNGEMEQIIEGFEGQNFNKKKASAQKRVPNEDYVPDAKNISAKAAKEVSVEKNIEKNEKAAQDIGHWEEAKTTHMKPLRDRDTVMKLNGSDSSEDRESSNDVLIEVVREFEVRQVMESKRDGSKSKKSSGRLEAKEKCTEGHGKGRNEKRTKDSIEREEKERIHESVIEPTGNEKRRPELSRHEEDEFSGRVNLEYAWEEAAERGENERRLKAALELEEYGKRMREVFEKEEEKKLKEADELEENKRKVKENLELAENKRKQDAAAREERERRLKEALEREENERRFREAHEREENEKKLREAREQEEMECRRKETLEQEERECRTKEARVQEEKEKRLKEALEREERECRRKEALEQEEKEKRLKEALEREERECRRKEALEQEEKEKRLKEALAREDRERRRNEALEEEKNKRLKETLEQEESEERLNEASEKEQMKKGLEEAQEVEENERRLREAHEREEIEERIHEAKGRGNSDNNLQEASQDEDNGSNVRDSCTDERIGTRSERDYDQGELDDAVRDTFELEELDKWLKEAVDVLSEPDEKGEECMRNVDVNIRSDFPSSGSEQVSRESRASVDASNDDGDRIMSESQSSKNKSPAAENEEHGSKAVDSTESARPDDLPKPTKCENPKVFSQVSYNSTHREEKSAQEWGETKENVKKSEARFGEDGQKVEIPQPAVLNAQRTSRQWQSASQAEVRKENLNGTVKAQEKDAERLRREQEMEKERLRKIEEEREREREREKDRMAVDRATLEARERAYVEARERAERAAVERATAEARQRSLAEARERLEKACAEARERSFLEKTSMEARIRAERAAVERATAEARERAASRYNGMRQSSLPSDFRESQLQTAGSSGSARFQYSSGYGASYDTEKPEGVEGESAQRCRARLERHRRTAERAAKALAEKNMRDLLAQREQAERNRLAETLDADVKRWSSGKEGNLRALLSTLQYILGPDSGWQPVPLTEVITSAAVKKAYRKATLSVHPDKLQQRGASIQQKYICEKVFDLLKEAWNKFNSEER</sequence>
<feature type="compositionally biased region" description="Basic and acidic residues" evidence="2">
    <location>
        <begin position="1119"/>
        <end position="1134"/>
    </location>
</feature>
<feature type="region of interest" description="Disordered" evidence="2">
    <location>
        <begin position="1"/>
        <end position="21"/>
    </location>
</feature>
<protein>
    <recommendedName>
        <fullName evidence="3">J domain-containing protein</fullName>
    </recommendedName>
</protein>
<feature type="compositionally biased region" description="Basic and acidic residues" evidence="2">
    <location>
        <begin position="1213"/>
        <end position="1230"/>
    </location>
</feature>
<feature type="compositionally biased region" description="Basic and acidic residues" evidence="2">
    <location>
        <begin position="954"/>
        <end position="978"/>
    </location>
</feature>
<dbReference type="Proteomes" id="UP000233551">
    <property type="component" value="Unassembled WGS sequence"/>
</dbReference>
<gene>
    <name evidence="4" type="ORF">CRG98_009624</name>
</gene>
<feature type="compositionally biased region" description="Polar residues" evidence="2">
    <location>
        <begin position="306"/>
        <end position="327"/>
    </location>
</feature>
<feature type="compositionally biased region" description="Basic and acidic residues" evidence="2">
    <location>
        <begin position="609"/>
        <end position="691"/>
    </location>
</feature>
<feature type="region of interest" description="Disordered" evidence="2">
    <location>
        <begin position="283"/>
        <end position="331"/>
    </location>
</feature>
<dbReference type="GO" id="GO:0072583">
    <property type="term" value="P:clathrin-dependent endocytosis"/>
    <property type="evidence" value="ECO:0007669"/>
    <property type="project" value="TreeGrafter"/>
</dbReference>
<dbReference type="CDD" id="cd06257">
    <property type="entry name" value="DnaJ"/>
    <property type="match status" value="1"/>
</dbReference>
<feature type="region of interest" description="Disordered" evidence="2">
    <location>
        <begin position="368"/>
        <end position="451"/>
    </location>
</feature>
<reference evidence="4 5" key="1">
    <citation type="submission" date="2017-11" db="EMBL/GenBank/DDBJ databases">
        <title>De-novo sequencing of pomegranate (Punica granatum L.) genome.</title>
        <authorList>
            <person name="Akparov Z."/>
            <person name="Amiraslanov A."/>
            <person name="Hajiyeva S."/>
            <person name="Abbasov M."/>
            <person name="Kaur K."/>
            <person name="Hamwieh A."/>
            <person name="Solovyev V."/>
            <person name="Salamov A."/>
            <person name="Braich B."/>
            <person name="Kosarev P."/>
            <person name="Mahmoud A."/>
            <person name="Hajiyev E."/>
            <person name="Babayeva S."/>
            <person name="Izzatullayeva V."/>
            <person name="Mammadov A."/>
            <person name="Mammadov A."/>
            <person name="Sharifova S."/>
            <person name="Ojaghi J."/>
            <person name="Eynullazada K."/>
            <person name="Bayramov B."/>
            <person name="Abdulazimova A."/>
            <person name="Shahmuradov I."/>
        </authorList>
    </citation>
    <scope>NUCLEOTIDE SEQUENCE [LARGE SCALE GENOMIC DNA]</scope>
    <source>
        <strain evidence="5">cv. AG2017</strain>
        <tissue evidence="4">Leaf</tissue>
    </source>
</reference>
<evidence type="ECO:0000256" key="1">
    <source>
        <dbReference type="ARBA" id="ARBA00023054"/>
    </source>
</evidence>
<evidence type="ECO:0000313" key="5">
    <source>
        <dbReference type="Proteomes" id="UP000233551"/>
    </source>
</evidence>
<feature type="domain" description="J" evidence="3">
    <location>
        <begin position="1465"/>
        <end position="1529"/>
    </location>
</feature>
<feature type="region of interest" description="Disordered" evidence="2">
    <location>
        <begin position="163"/>
        <end position="182"/>
    </location>
</feature>
<dbReference type="SUPFAM" id="SSF46565">
    <property type="entry name" value="Chaperone J-domain"/>
    <property type="match status" value="1"/>
</dbReference>
<feature type="compositionally biased region" description="Basic and acidic residues" evidence="2">
    <location>
        <begin position="442"/>
        <end position="451"/>
    </location>
</feature>
<feature type="compositionally biased region" description="Polar residues" evidence="2">
    <location>
        <begin position="1342"/>
        <end position="1373"/>
    </location>
</feature>
<feature type="compositionally biased region" description="Basic residues" evidence="2">
    <location>
        <begin position="7"/>
        <end position="18"/>
    </location>
</feature>
<feature type="compositionally biased region" description="Basic and acidic residues" evidence="2">
    <location>
        <begin position="930"/>
        <end position="946"/>
    </location>
</feature>
<feature type="compositionally biased region" description="Basic and acidic residues" evidence="2">
    <location>
        <begin position="1323"/>
        <end position="1336"/>
    </location>
</feature>